<evidence type="ECO:0000313" key="2">
    <source>
        <dbReference type="Proteomes" id="UP001324115"/>
    </source>
</evidence>
<dbReference type="PANTHER" id="PTHR37734:SF1">
    <property type="entry name" value="LARGE RIBOSOMAL RNA SUBUNIT ACCUMULATION PROTEIN YCED HOMOLOG 2, CHLOROPLASTIC"/>
    <property type="match status" value="1"/>
</dbReference>
<dbReference type="EMBL" id="JAXUIC010000003">
    <property type="protein sequence ID" value="KAK4597215.1"/>
    <property type="molecule type" value="Genomic_DNA"/>
</dbReference>
<reference evidence="1 2" key="1">
    <citation type="journal article" date="2023" name="G3 (Bethesda)">
        <title>A haplotype-resolved chromosome-scale genome for Quercus rubra L. provides insights into the genetics of adaptive traits for red oak species.</title>
        <authorList>
            <person name="Kapoor B."/>
            <person name="Jenkins J."/>
            <person name="Schmutz J."/>
            <person name="Zhebentyayeva T."/>
            <person name="Kuelheim C."/>
            <person name="Coggeshall M."/>
            <person name="Heim C."/>
            <person name="Lasky J.R."/>
            <person name="Leites L."/>
            <person name="Islam-Faridi N."/>
            <person name="Romero-Severson J."/>
            <person name="DeLeo V.L."/>
            <person name="Lucas S.M."/>
            <person name="Lazic D."/>
            <person name="Gailing O."/>
            <person name="Carlson J."/>
            <person name="Staton M."/>
        </authorList>
    </citation>
    <scope>NUCLEOTIDE SEQUENCE [LARGE SCALE GENOMIC DNA]</scope>
    <source>
        <strain evidence="1">Pseudo-F2</strain>
    </source>
</reference>
<dbReference type="PANTHER" id="PTHR37734">
    <property type="entry name" value="LARGE RIBOSOMAL RNA SUBUNIT ACCUMULATION PROTEIN YCED HOMOLOG 2, CHLOROPLASTIC"/>
    <property type="match status" value="1"/>
</dbReference>
<dbReference type="InterPro" id="IPR044985">
    <property type="entry name" value="YceD_plant"/>
</dbReference>
<gene>
    <name evidence="1" type="ORF">RGQ29_014976</name>
</gene>
<dbReference type="Proteomes" id="UP001324115">
    <property type="component" value="Unassembled WGS sequence"/>
</dbReference>
<protein>
    <submittedName>
        <fullName evidence="1">Uncharacterized protein</fullName>
    </submittedName>
</protein>
<proteinExistence type="predicted"/>
<sequence length="212" mass="24119">MAEVGHLVSARNVSPIPSSYPTKAKSLKFQCRIRAASKRNDFSLIKRKSSRNPRRMIKISTSDGRWQGEWTCDYLLSLKDLRLQDLVEDEHKKDAQVFINLTIHKHASFGLSVDGRILTSFTRKCSICASPYCREIDTTFNVIYVKPGYEADLDSLVQDTIRLTTSVKDTCSELCERSNPTLQYIGGQDAGSSDKRWSRLLELRNAYRGLHP</sequence>
<comment type="caution">
    <text evidence="1">The sequence shown here is derived from an EMBL/GenBank/DDBJ whole genome shotgun (WGS) entry which is preliminary data.</text>
</comment>
<dbReference type="AlphaFoldDB" id="A0AAN7FVS7"/>
<organism evidence="1 2">
    <name type="scientific">Quercus rubra</name>
    <name type="common">Northern red oak</name>
    <name type="synonym">Quercus borealis</name>
    <dbReference type="NCBI Taxonomy" id="3512"/>
    <lineage>
        <taxon>Eukaryota</taxon>
        <taxon>Viridiplantae</taxon>
        <taxon>Streptophyta</taxon>
        <taxon>Embryophyta</taxon>
        <taxon>Tracheophyta</taxon>
        <taxon>Spermatophyta</taxon>
        <taxon>Magnoliopsida</taxon>
        <taxon>eudicotyledons</taxon>
        <taxon>Gunneridae</taxon>
        <taxon>Pentapetalae</taxon>
        <taxon>rosids</taxon>
        <taxon>fabids</taxon>
        <taxon>Fagales</taxon>
        <taxon>Fagaceae</taxon>
        <taxon>Quercus</taxon>
    </lineage>
</organism>
<evidence type="ECO:0000313" key="1">
    <source>
        <dbReference type="EMBL" id="KAK4597215.1"/>
    </source>
</evidence>
<name>A0AAN7FVS7_QUERU</name>
<keyword evidence="2" id="KW-1185">Reference proteome</keyword>
<accession>A0AAN7FVS7</accession>